<gene>
    <name evidence="8" type="ORF">IAB69_01740</name>
</gene>
<comment type="similarity">
    <text evidence="2 6">Belongs to the class-I pyridoxal-phosphate-dependent aminotransferase family.</text>
</comment>
<dbReference type="InterPro" id="IPR004839">
    <property type="entry name" value="Aminotransferase_I/II_large"/>
</dbReference>
<dbReference type="Gene3D" id="3.90.1150.10">
    <property type="entry name" value="Aspartate Aminotransferase, domain 1"/>
    <property type="match status" value="1"/>
</dbReference>
<dbReference type="PRINTS" id="PR00753">
    <property type="entry name" value="ACCSYNTHASE"/>
</dbReference>
<evidence type="ECO:0000256" key="6">
    <source>
        <dbReference type="RuleBase" id="RU000481"/>
    </source>
</evidence>
<dbReference type="FunFam" id="3.40.640.10:FF:000033">
    <property type="entry name" value="Aspartate aminotransferase"/>
    <property type="match status" value="1"/>
</dbReference>
<dbReference type="InterPro" id="IPR015421">
    <property type="entry name" value="PyrdxlP-dep_Trfase_major"/>
</dbReference>
<sequence length="386" mass="41644">MTLAMSAKAAELKAAGENVISFGVGEPDFNTPAHIVQAAKDALDKGYTKYVAAAGLPALKKAVCKKFKEDNGLDYEPSQIIISNGAKHSIFNAVFATIDPGDEVIIPAPYWLTYPEVVKCCGGVPVFVYATKEQGFKVTAAQIEAAVTPKTKMLIFNSPNNPTGAVYSEEEIRAIAAVCEKHDILVLADEIYEKLIYGGQKHFSIGSVSPKMKELTITVNGVSKSYAMTGWRLGYLAAAPEIAKAISSFQSHATSNVNTMTQYATLAALEGPTAPMEEMVKAFAARRDRMEELLESYKPLGLDYVKPEGAFYVMIVCESLYGKSYEGKKIGGSMDVSELLLSEAKVAVTPGICFGDDSCIRVSYALSMADMEEGLARIAEFVKKVK</sequence>
<dbReference type="Pfam" id="PF00155">
    <property type="entry name" value="Aminotran_1_2"/>
    <property type="match status" value="1"/>
</dbReference>
<name>A0A9D1SIY0_9FIRM</name>
<dbReference type="GO" id="GO:0006520">
    <property type="term" value="P:amino acid metabolic process"/>
    <property type="evidence" value="ECO:0007669"/>
    <property type="project" value="InterPro"/>
</dbReference>
<dbReference type="GO" id="GO:0008483">
    <property type="term" value="F:transaminase activity"/>
    <property type="evidence" value="ECO:0007669"/>
    <property type="project" value="UniProtKB-KW"/>
</dbReference>
<evidence type="ECO:0000256" key="4">
    <source>
        <dbReference type="ARBA" id="ARBA00022679"/>
    </source>
</evidence>
<proteinExistence type="inferred from homology"/>
<evidence type="ECO:0000256" key="3">
    <source>
        <dbReference type="ARBA" id="ARBA00022576"/>
    </source>
</evidence>
<dbReference type="CDD" id="cd00609">
    <property type="entry name" value="AAT_like"/>
    <property type="match status" value="1"/>
</dbReference>
<dbReference type="PANTHER" id="PTHR46383">
    <property type="entry name" value="ASPARTATE AMINOTRANSFERASE"/>
    <property type="match status" value="1"/>
</dbReference>
<evidence type="ECO:0000256" key="1">
    <source>
        <dbReference type="ARBA" id="ARBA00001933"/>
    </source>
</evidence>
<reference evidence="8" key="2">
    <citation type="journal article" date="2021" name="PeerJ">
        <title>Extensive microbial diversity within the chicken gut microbiome revealed by metagenomics and culture.</title>
        <authorList>
            <person name="Gilroy R."/>
            <person name="Ravi A."/>
            <person name="Getino M."/>
            <person name="Pursley I."/>
            <person name="Horton D.L."/>
            <person name="Alikhan N.F."/>
            <person name="Baker D."/>
            <person name="Gharbi K."/>
            <person name="Hall N."/>
            <person name="Watson M."/>
            <person name="Adriaenssens E.M."/>
            <person name="Foster-Nyarko E."/>
            <person name="Jarju S."/>
            <person name="Secka A."/>
            <person name="Antonio M."/>
            <person name="Oren A."/>
            <person name="Chaudhuri R.R."/>
            <person name="La Ragione R."/>
            <person name="Hildebrand F."/>
            <person name="Pallen M.J."/>
        </authorList>
    </citation>
    <scope>NUCLEOTIDE SEQUENCE</scope>
    <source>
        <strain evidence="8">CHK195-12923</strain>
    </source>
</reference>
<evidence type="ECO:0000256" key="5">
    <source>
        <dbReference type="ARBA" id="ARBA00022898"/>
    </source>
</evidence>
<dbReference type="Proteomes" id="UP000824110">
    <property type="component" value="Unassembled WGS sequence"/>
</dbReference>
<evidence type="ECO:0000313" key="9">
    <source>
        <dbReference type="Proteomes" id="UP000824110"/>
    </source>
</evidence>
<comment type="cofactor">
    <cofactor evidence="1 6">
        <name>pyridoxal 5'-phosphate</name>
        <dbReference type="ChEBI" id="CHEBI:597326"/>
    </cofactor>
</comment>
<keyword evidence="3 6" id="KW-0032">Aminotransferase</keyword>
<dbReference type="PROSITE" id="PS00105">
    <property type="entry name" value="AA_TRANSFER_CLASS_1"/>
    <property type="match status" value="1"/>
</dbReference>
<keyword evidence="5" id="KW-0663">Pyridoxal phosphate</keyword>
<evidence type="ECO:0000259" key="7">
    <source>
        <dbReference type="Pfam" id="PF00155"/>
    </source>
</evidence>
<protein>
    <recommendedName>
        <fullName evidence="6">Aminotransferase</fullName>
        <ecNumber evidence="6">2.6.1.-</ecNumber>
    </recommendedName>
</protein>
<dbReference type="InterPro" id="IPR015424">
    <property type="entry name" value="PyrdxlP-dep_Trfase"/>
</dbReference>
<dbReference type="PANTHER" id="PTHR46383:SF1">
    <property type="entry name" value="ASPARTATE AMINOTRANSFERASE"/>
    <property type="match status" value="1"/>
</dbReference>
<dbReference type="SUPFAM" id="SSF53383">
    <property type="entry name" value="PLP-dependent transferases"/>
    <property type="match status" value="1"/>
</dbReference>
<dbReference type="InterPro" id="IPR004838">
    <property type="entry name" value="NHTrfase_class1_PyrdxlP-BS"/>
</dbReference>
<dbReference type="EMBL" id="DVNE01000016">
    <property type="protein sequence ID" value="HIU61358.1"/>
    <property type="molecule type" value="Genomic_DNA"/>
</dbReference>
<evidence type="ECO:0000313" key="8">
    <source>
        <dbReference type="EMBL" id="HIU61358.1"/>
    </source>
</evidence>
<evidence type="ECO:0000256" key="2">
    <source>
        <dbReference type="ARBA" id="ARBA00007441"/>
    </source>
</evidence>
<feature type="domain" description="Aminotransferase class I/classII large" evidence="7">
    <location>
        <begin position="18"/>
        <end position="378"/>
    </location>
</feature>
<dbReference type="EC" id="2.6.1.-" evidence="6"/>
<dbReference type="AlphaFoldDB" id="A0A9D1SIY0"/>
<dbReference type="InterPro" id="IPR015422">
    <property type="entry name" value="PyrdxlP-dep_Trfase_small"/>
</dbReference>
<keyword evidence="4 6" id="KW-0808">Transferase</keyword>
<accession>A0A9D1SIY0</accession>
<comment type="caution">
    <text evidence="8">The sequence shown here is derived from an EMBL/GenBank/DDBJ whole genome shotgun (WGS) entry which is preliminary data.</text>
</comment>
<dbReference type="InterPro" id="IPR050596">
    <property type="entry name" value="AspAT/PAT-like"/>
</dbReference>
<reference evidence="8" key="1">
    <citation type="submission" date="2020-10" db="EMBL/GenBank/DDBJ databases">
        <authorList>
            <person name="Gilroy R."/>
        </authorList>
    </citation>
    <scope>NUCLEOTIDE SEQUENCE</scope>
    <source>
        <strain evidence="8">CHK195-12923</strain>
    </source>
</reference>
<organism evidence="8 9">
    <name type="scientific">Candidatus Coproplasma excrementigallinarum</name>
    <dbReference type="NCBI Taxonomy" id="2840747"/>
    <lineage>
        <taxon>Bacteria</taxon>
        <taxon>Bacillati</taxon>
        <taxon>Bacillota</taxon>
        <taxon>Clostridia</taxon>
        <taxon>Eubacteriales</taxon>
        <taxon>Candidatus Coproplasma</taxon>
    </lineage>
</organism>
<dbReference type="GO" id="GO:0030170">
    <property type="term" value="F:pyridoxal phosphate binding"/>
    <property type="evidence" value="ECO:0007669"/>
    <property type="project" value="InterPro"/>
</dbReference>
<dbReference type="Gene3D" id="3.40.640.10">
    <property type="entry name" value="Type I PLP-dependent aspartate aminotransferase-like (Major domain)"/>
    <property type="match status" value="1"/>
</dbReference>